<feature type="transmembrane region" description="Helical" evidence="1">
    <location>
        <begin position="137"/>
        <end position="157"/>
    </location>
</feature>
<feature type="transmembrane region" description="Helical" evidence="1">
    <location>
        <begin position="78"/>
        <end position="101"/>
    </location>
</feature>
<accession>A0ABZ0CPW8</accession>
<reference evidence="2 3" key="1">
    <citation type="submission" date="2023-10" db="EMBL/GenBank/DDBJ databases">
        <title>Bacteria for the degradation of biodegradable plastic PBAT(Polybutylene adipate terephthalate).</title>
        <authorList>
            <person name="Weon H.-Y."/>
            <person name="Yeon J."/>
        </authorList>
    </citation>
    <scope>NUCLEOTIDE SEQUENCE [LARGE SCALE GENOMIC DNA]</scope>
    <source>
        <strain evidence="2 3">SBD 7-3</strain>
    </source>
</reference>
<dbReference type="RefSeq" id="WP_316699523.1">
    <property type="nucleotide sequence ID" value="NZ_CP136336.1"/>
</dbReference>
<keyword evidence="1" id="KW-0812">Transmembrane</keyword>
<sequence length="163" mass="17982">MNASDLYVALYAPIVLLGLWQYCRDKQRHRLSVRSELALESAKLLREWCTWLATLSTASIGASAYVSAGLIPKPAFPLLAHLATISFMSSIACTATLLLSLPSLVSRINQTEDPSNDIYEAAAFLWAPTVLKPIFRVGYLAFAQYYFFLAGVVGFVFNATHTK</sequence>
<keyword evidence="3" id="KW-1185">Reference proteome</keyword>
<dbReference type="EMBL" id="CP136336">
    <property type="protein sequence ID" value="WOB06878.1"/>
    <property type="molecule type" value="Genomic_DNA"/>
</dbReference>
<protein>
    <submittedName>
        <fullName evidence="2">Uncharacterized protein</fullName>
    </submittedName>
</protein>
<evidence type="ECO:0000313" key="3">
    <source>
        <dbReference type="Proteomes" id="UP001303946"/>
    </source>
</evidence>
<feature type="transmembrane region" description="Helical" evidence="1">
    <location>
        <begin position="6"/>
        <end position="23"/>
    </location>
</feature>
<gene>
    <name evidence="2" type="ORF">RXV79_18370</name>
</gene>
<dbReference type="Proteomes" id="UP001303946">
    <property type="component" value="Chromosome"/>
</dbReference>
<keyword evidence="1" id="KW-1133">Transmembrane helix</keyword>
<keyword evidence="1" id="KW-0472">Membrane</keyword>
<organism evidence="2 3">
    <name type="scientific">Piscinibacter gummiphilus</name>
    <dbReference type="NCBI Taxonomy" id="946333"/>
    <lineage>
        <taxon>Bacteria</taxon>
        <taxon>Pseudomonadati</taxon>
        <taxon>Pseudomonadota</taxon>
        <taxon>Betaproteobacteria</taxon>
        <taxon>Burkholderiales</taxon>
        <taxon>Sphaerotilaceae</taxon>
        <taxon>Piscinibacter</taxon>
    </lineage>
</organism>
<proteinExistence type="predicted"/>
<evidence type="ECO:0000313" key="2">
    <source>
        <dbReference type="EMBL" id="WOB06878.1"/>
    </source>
</evidence>
<evidence type="ECO:0000256" key="1">
    <source>
        <dbReference type="SAM" id="Phobius"/>
    </source>
</evidence>
<name>A0ABZ0CPW8_9BURK</name>
<feature type="transmembrane region" description="Helical" evidence="1">
    <location>
        <begin position="44"/>
        <end position="66"/>
    </location>
</feature>